<evidence type="ECO:0000256" key="1">
    <source>
        <dbReference type="ARBA" id="ARBA00008754"/>
    </source>
</evidence>
<feature type="non-terminal residue" evidence="2">
    <location>
        <position position="1"/>
    </location>
</feature>
<dbReference type="Gene3D" id="3.40.1400.10">
    <property type="entry name" value="Sugar-phosphate isomerase, RpiB/LacA/LacB"/>
    <property type="match status" value="1"/>
</dbReference>
<reference evidence="2 3" key="1">
    <citation type="submission" date="2017-07" db="EMBL/GenBank/DDBJ databases">
        <title>Mechanisms for carbon and nitrogen cycling indicate functional differentiation within the Candidate Phyla Radiation.</title>
        <authorList>
            <person name="Danczak R.E."/>
            <person name="Johnston M.D."/>
            <person name="Kenah C."/>
            <person name="Slattery M."/>
            <person name="Wrighton K.C."/>
            <person name="Wilkins M.J."/>
        </authorList>
    </citation>
    <scope>NUCLEOTIDE SEQUENCE [LARGE SCALE GENOMIC DNA]</scope>
    <source>
        <strain evidence="2">Gr01-1014_77</strain>
    </source>
</reference>
<keyword evidence="2" id="KW-0413">Isomerase</keyword>
<protein>
    <submittedName>
        <fullName evidence="2">Ribose 5-phosphate isomerase B</fullName>
    </submittedName>
</protein>
<name>A0A554JDA8_9BACT</name>
<organism evidence="2 3">
    <name type="scientific">Candidatus Doudnabacteria bacterium Gr01-1014_77</name>
    <dbReference type="NCBI Taxonomy" id="2017133"/>
    <lineage>
        <taxon>Bacteria</taxon>
        <taxon>Candidatus Doudnaibacteriota</taxon>
    </lineage>
</organism>
<evidence type="ECO:0000313" key="2">
    <source>
        <dbReference type="EMBL" id="TSC66268.1"/>
    </source>
</evidence>
<sequence length="70" mass="8356">NRFKHVRAAIAWNEHAAVHSRHDDDANVLCLPSDFISTETAEDIVWFWLTTKFSFEKRFIRRIKEINNLK</sequence>
<dbReference type="GO" id="GO:0005975">
    <property type="term" value="P:carbohydrate metabolic process"/>
    <property type="evidence" value="ECO:0007669"/>
    <property type="project" value="InterPro"/>
</dbReference>
<dbReference type="Proteomes" id="UP000319613">
    <property type="component" value="Unassembled WGS sequence"/>
</dbReference>
<gene>
    <name evidence="2" type="ORF">G01um101477_162</name>
</gene>
<dbReference type="InterPro" id="IPR003500">
    <property type="entry name" value="RpiB_LacA_LacB"/>
</dbReference>
<dbReference type="Pfam" id="PF02502">
    <property type="entry name" value="LacAB_rpiB"/>
    <property type="match status" value="1"/>
</dbReference>
<accession>A0A554JDA8</accession>
<proteinExistence type="inferred from homology"/>
<dbReference type="SUPFAM" id="SSF89623">
    <property type="entry name" value="Ribose/Galactose isomerase RpiB/AlsB"/>
    <property type="match status" value="1"/>
</dbReference>
<dbReference type="GO" id="GO:0016861">
    <property type="term" value="F:intramolecular oxidoreductase activity, interconverting aldoses and ketoses"/>
    <property type="evidence" value="ECO:0007669"/>
    <property type="project" value="UniProtKB-ARBA"/>
</dbReference>
<evidence type="ECO:0000313" key="3">
    <source>
        <dbReference type="Proteomes" id="UP000319613"/>
    </source>
</evidence>
<dbReference type="AlphaFoldDB" id="A0A554JDA8"/>
<dbReference type="InterPro" id="IPR036569">
    <property type="entry name" value="RpiB_LacA_LacB_sf"/>
</dbReference>
<dbReference type="EMBL" id="VMFF01000010">
    <property type="protein sequence ID" value="TSC66268.1"/>
    <property type="molecule type" value="Genomic_DNA"/>
</dbReference>
<comment type="similarity">
    <text evidence="1">Belongs to the LacAB/RpiB family.</text>
</comment>
<comment type="caution">
    <text evidence="2">The sequence shown here is derived from an EMBL/GenBank/DDBJ whole genome shotgun (WGS) entry which is preliminary data.</text>
</comment>